<accession>R0IMI6</accession>
<evidence type="ECO:0000313" key="2">
    <source>
        <dbReference type="Proteomes" id="UP000016935"/>
    </source>
</evidence>
<proteinExistence type="predicted"/>
<dbReference type="EMBL" id="KB908615">
    <property type="protein sequence ID" value="EOA86006.1"/>
    <property type="molecule type" value="Genomic_DNA"/>
</dbReference>
<sequence length="71" mass="7728">MVHRALCLCSTGCRGTSLKSCSPGLLVRAFLHQQDSTFRICSRSVLKVVSSNEKKKKGVLEKAICNEESSA</sequence>
<evidence type="ECO:0000313" key="1">
    <source>
        <dbReference type="EMBL" id="EOA86006.1"/>
    </source>
</evidence>
<dbReference type="Proteomes" id="UP000016935">
    <property type="component" value="Unassembled WGS sequence"/>
</dbReference>
<dbReference type="RefSeq" id="XP_008026290.1">
    <property type="nucleotide sequence ID" value="XM_008028099.1"/>
</dbReference>
<gene>
    <name evidence="1" type="ORF">SETTUDRAFT_169379</name>
</gene>
<reference evidence="1 2" key="2">
    <citation type="journal article" date="2013" name="PLoS Genet.">
        <title>Comparative genome structure, secondary metabolite, and effector coding capacity across Cochliobolus pathogens.</title>
        <authorList>
            <person name="Condon B.J."/>
            <person name="Leng Y."/>
            <person name="Wu D."/>
            <person name="Bushley K.E."/>
            <person name="Ohm R.A."/>
            <person name="Otillar R."/>
            <person name="Martin J."/>
            <person name="Schackwitz W."/>
            <person name="Grimwood J."/>
            <person name="MohdZainudin N."/>
            <person name="Xue C."/>
            <person name="Wang R."/>
            <person name="Manning V.A."/>
            <person name="Dhillon B."/>
            <person name="Tu Z.J."/>
            <person name="Steffenson B.J."/>
            <person name="Salamov A."/>
            <person name="Sun H."/>
            <person name="Lowry S."/>
            <person name="LaButti K."/>
            <person name="Han J."/>
            <person name="Copeland A."/>
            <person name="Lindquist E."/>
            <person name="Barry K."/>
            <person name="Schmutz J."/>
            <person name="Baker S.E."/>
            <person name="Ciuffetti L.M."/>
            <person name="Grigoriev I.V."/>
            <person name="Zhong S."/>
            <person name="Turgeon B.G."/>
        </authorList>
    </citation>
    <scope>NUCLEOTIDE SEQUENCE [LARGE SCALE GENOMIC DNA]</scope>
    <source>
        <strain evidence="2">28A</strain>
    </source>
</reference>
<keyword evidence="2" id="KW-1185">Reference proteome</keyword>
<dbReference type="GeneID" id="19400884"/>
<reference evidence="1 2" key="1">
    <citation type="journal article" date="2012" name="PLoS Pathog.">
        <title>Diverse lifestyles and strategies of plant pathogenesis encoded in the genomes of eighteen Dothideomycetes fungi.</title>
        <authorList>
            <person name="Ohm R.A."/>
            <person name="Feau N."/>
            <person name="Henrissat B."/>
            <person name="Schoch C.L."/>
            <person name="Horwitz B.A."/>
            <person name="Barry K.W."/>
            <person name="Condon B.J."/>
            <person name="Copeland A.C."/>
            <person name="Dhillon B."/>
            <person name="Glaser F."/>
            <person name="Hesse C.N."/>
            <person name="Kosti I."/>
            <person name="LaButti K."/>
            <person name="Lindquist E.A."/>
            <person name="Lucas S."/>
            <person name="Salamov A.A."/>
            <person name="Bradshaw R.E."/>
            <person name="Ciuffetti L."/>
            <person name="Hamelin R.C."/>
            <person name="Kema G.H.J."/>
            <person name="Lawrence C."/>
            <person name="Scott J.A."/>
            <person name="Spatafora J.W."/>
            <person name="Turgeon B.G."/>
            <person name="de Wit P.J.G.M."/>
            <person name="Zhong S."/>
            <person name="Goodwin S.B."/>
            <person name="Grigoriev I.V."/>
        </authorList>
    </citation>
    <scope>NUCLEOTIDE SEQUENCE [LARGE SCALE GENOMIC DNA]</scope>
    <source>
        <strain evidence="2">28A</strain>
    </source>
</reference>
<name>R0IMI6_EXST2</name>
<dbReference type="AlphaFoldDB" id="R0IMI6"/>
<organism evidence="1 2">
    <name type="scientific">Exserohilum turcicum (strain 28A)</name>
    <name type="common">Northern leaf blight fungus</name>
    <name type="synonym">Setosphaeria turcica</name>
    <dbReference type="NCBI Taxonomy" id="671987"/>
    <lineage>
        <taxon>Eukaryota</taxon>
        <taxon>Fungi</taxon>
        <taxon>Dikarya</taxon>
        <taxon>Ascomycota</taxon>
        <taxon>Pezizomycotina</taxon>
        <taxon>Dothideomycetes</taxon>
        <taxon>Pleosporomycetidae</taxon>
        <taxon>Pleosporales</taxon>
        <taxon>Pleosporineae</taxon>
        <taxon>Pleosporaceae</taxon>
        <taxon>Exserohilum</taxon>
    </lineage>
</organism>
<dbReference type="HOGENOM" id="CLU_2741654_0_0_1"/>
<protein>
    <submittedName>
        <fullName evidence="1">Uncharacterized protein</fullName>
    </submittedName>
</protein>